<dbReference type="STRING" id="498292.SAMN05660845_1243"/>
<dbReference type="EMBL" id="FOJT01000003">
    <property type="protein sequence ID" value="SFB00175.1"/>
    <property type="molecule type" value="Genomic_DNA"/>
</dbReference>
<dbReference type="OrthoDB" id="5903604at2"/>
<evidence type="ECO:0000313" key="1">
    <source>
        <dbReference type="EMBL" id="SFB00175.1"/>
    </source>
</evidence>
<proteinExistence type="predicted"/>
<name>A0A1I0XGL7_9FLAO</name>
<sequence length="408" mass="48688">MNRLVIIGNGFDLAHGLPTSYRHFIDNYWKSVTSVFNYEKKSSFKDNFIEVNYEFMSSSLNIAIVEHKNINSYAEFNSFVKRYESGYNSYQYTDKNDCSLTFTNKFFEVICEKSIENWVDIENVYYEILKGRVKGNYLSNNYPWDITQLNKEFEEIKDLLHEYLVAKVENSYDFDINNVLEYSNLIVELEELKGENLERFFKEIPFDDMVEIDNEISEFYIKQKYEKNLDIQHFYVNFNYTGTLLKYFEKLEINKNKLIQIHGELNSEENSINFGFGDEMDEDYKMIENIDDNEYLNNFKSFQYLNTNNYKSLLDLIDADKFQVYLMGHSCGLSDRTLLNTIFEHSNCRSIKVFYHETKDKEGNVIKDNYTDIIQNISRHFNKKKMMREKIVNKTLCKPLPQIKLPLK</sequence>
<accession>A0A1I0XGL7</accession>
<dbReference type="RefSeq" id="WP_091475104.1">
    <property type="nucleotide sequence ID" value="NZ_FOJT01000003.1"/>
</dbReference>
<evidence type="ECO:0000313" key="2">
    <source>
        <dbReference type="Proteomes" id="UP000199604"/>
    </source>
</evidence>
<dbReference type="Pfam" id="PF14253">
    <property type="entry name" value="AbiH"/>
    <property type="match status" value="1"/>
</dbReference>
<dbReference type="InterPro" id="IPR025935">
    <property type="entry name" value="AbiH"/>
</dbReference>
<protein>
    <submittedName>
        <fullName evidence="1">Bacteriophage abortive infection AbiH</fullName>
    </submittedName>
</protein>
<dbReference type="Proteomes" id="UP000199604">
    <property type="component" value="Unassembled WGS sequence"/>
</dbReference>
<gene>
    <name evidence="1" type="ORF">SAMN05660845_1243</name>
</gene>
<keyword evidence="2" id="KW-1185">Reference proteome</keyword>
<organism evidence="1 2">
    <name type="scientific">Flavobacterium swingsii</name>
    <dbReference type="NCBI Taxonomy" id="498292"/>
    <lineage>
        <taxon>Bacteria</taxon>
        <taxon>Pseudomonadati</taxon>
        <taxon>Bacteroidota</taxon>
        <taxon>Flavobacteriia</taxon>
        <taxon>Flavobacteriales</taxon>
        <taxon>Flavobacteriaceae</taxon>
        <taxon>Flavobacterium</taxon>
    </lineage>
</organism>
<reference evidence="2" key="1">
    <citation type="submission" date="2016-10" db="EMBL/GenBank/DDBJ databases">
        <authorList>
            <person name="Varghese N."/>
            <person name="Submissions S."/>
        </authorList>
    </citation>
    <scope>NUCLEOTIDE SEQUENCE [LARGE SCALE GENOMIC DNA]</scope>
    <source>
        <strain evidence="2">DSM 21789</strain>
    </source>
</reference>
<dbReference type="AlphaFoldDB" id="A0A1I0XGL7"/>